<evidence type="ECO:0000313" key="3">
    <source>
        <dbReference type="Proteomes" id="UP001589828"/>
    </source>
</evidence>
<dbReference type="RefSeq" id="WP_377026615.1">
    <property type="nucleotide sequence ID" value="NZ_JBHLTS010000080.1"/>
</dbReference>
<protein>
    <submittedName>
        <fullName evidence="2">Cytochrome B</fullName>
    </submittedName>
</protein>
<gene>
    <name evidence="2" type="ORF">ACFFGT_32155</name>
</gene>
<evidence type="ECO:0000256" key="1">
    <source>
        <dbReference type="SAM" id="Phobius"/>
    </source>
</evidence>
<sequence>MTLYSFFKEFHSGFRYIVIVLVLLALVRAFMGWLSKRPYGEGNRKLNLFAMISVHTQLLIGIVLFFISPMVQFTKETMKNNVTRYFTVEHWVIMIIAIALITIGHSKSKKAATPEAKHKAIAIFYLIGIVLIAVGIMLIPQ</sequence>
<feature type="transmembrane region" description="Helical" evidence="1">
    <location>
        <begin position="13"/>
        <end position="34"/>
    </location>
</feature>
<dbReference type="Proteomes" id="UP001589828">
    <property type="component" value="Unassembled WGS sequence"/>
</dbReference>
<feature type="transmembrane region" description="Helical" evidence="1">
    <location>
        <begin position="46"/>
        <end position="71"/>
    </location>
</feature>
<name>A0ABV6LHE8_9SPHI</name>
<keyword evidence="3" id="KW-1185">Reference proteome</keyword>
<evidence type="ECO:0000313" key="2">
    <source>
        <dbReference type="EMBL" id="MFC0518912.1"/>
    </source>
</evidence>
<reference evidence="2 3" key="1">
    <citation type="submission" date="2024-09" db="EMBL/GenBank/DDBJ databases">
        <authorList>
            <person name="Sun Q."/>
            <person name="Mori K."/>
        </authorList>
    </citation>
    <scope>NUCLEOTIDE SEQUENCE [LARGE SCALE GENOMIC DNA]</scope>
    <source>
        <strain evidence="2 3">NCAIM B.02415</strain>
    </source>
</reference>
<keyword evidence="1" id="KW-1133">Transmembrane helix</keyword>
<organism evidence="2 3">
    <name type="scientific">Mucilaginibacter angelicae</name>
    <dbReference type="NCBI Taxonomy" id="869718"/>
    <lineage>
        <taxon>Bacteria</taxon>
        <taxon>Pseudomonadati</taxon>
        <taxon>Bacteroidota</taxon>
        <taxon>Sphingobacteriia</taxon>
        <taxon>Sphingobacteriales</taxon>
        <taxon>Sphingobacteriaceae</taxon>
        <taxon>Mucilaginibacter</taxon>
    </lineage>
</organism>
<comment type="caution">
    <text evidence="2">The sequence shown here is derived from an EMBL/GenBank/DDBJ whole genome shotgun (WGS) entry which is preliminary data.</text>
</comment>
<keyword evidence="1" id="KW-0472">Membrane</keyword>
<feature type="transmembrane region" description="Helical" evidence="1">
    <location>
        <begin position="91"/>
        <end position="108"/>
    </location>
</feature>
<feature type="transmembrane region" description="Helical" evidence="1">
    <location>
        <begin position="120"/>
        <end position="139"/>
    </location>
</feature>
<proteinExistence type="predicted"/>
<keyword evidence="1" id="KW-0812">Transmembrane</keyword>
<accession>A0ABV6LHE8</accession>
<dbReference type="EMBL" id="JBHLTS010000080">
    <property type="protein sequence ID" value="MFC0518912.1"/>
    <property type="molecule type" value="Genomic_DNA"/>
</dbReference>